<comment type="caution">
    <text evidence="1">The sequence shown here is derived from an EMBL/GenBank/DDBJ whole genome shotgun (WGS) entry which is preliminary data.</text>
</comment>
<evidence type="ECO:0000313" key="2">
    <source>
        <dbReference type="Proteomes" id="UP001283361"/>
    </source>
</evidence>
<accession>A0AAE0XUT3</accession>
<sequence length="163" mass="18720">MDLCTLDRISLDCCWNLALNELLVIRSFSRDVNVQVRHERLAPVRPYTFSDYPLSTHPSTDVARRLWLAPVTLPLTILSPLIPPQMCKYKRDDYGWHLCASISTTITAGICNTATDYFIPTHPTTDVARRLWLAPVTLPLTILSPPIPPQMCKYKYDYYGWHL</sequence>
<name>A0AAE0XUT3_9GAST</name>
<organism evidence="1 2">
    <name type="scientific">Elysia crispata</name>
    <name type="common">lettuce slug</name>
    <dbReference type="NCBI Taxonomy" id="231223"/>
    <lineage>
        <taxon>Eukaryota</taxon>
        <taxon>Metazoa</taxon>
        <taxon>Spiralia</taxon>
        <taxon>Lophotrochozoa</taxon>
        <taxon>Mollusca</taxon>
        <taxon>Gastropoda</taxon>
        <taxon>Heterobranchia</taxon>
        <taxon>Euthyneura</taxon>
        <taxon>Panpulmonata</taxon>
        <taxon>Sacoglossa</taxon>
        <taxon>Placobranchoidea</taxon>
        <taxon>Plakobranchidae</taxon>
        <taxon>Elysia</taxon>
    </lineage>
</organism>
<dbReference type="Proteomes" id="UP001283361">
    <property type="component" value="Unassembled WGS sequence"/>
</dbReference>
<proteinExistence type="predicted"/>
<evidence type="ECO:0000313" key="1">
    <source>
        <dbReference type="EMBL" id="KAK3714359.1"/>
    </source>
</evidence>
<dbReference type="EMBL" id="JAWDGP010007536">
    <property type="protein sequence ID" value="KAK3714359.1"/>
    <property type="molecule type" value="Genomic_DNA"/>
</dbReference>
<reference evidence="1" key="1">
    <citation type="journal article" date="2023" name="G3 (Bethesda)">
        <title>A reference genome for the long-term kleptoplast-retaining sea slug Elysia crispata morphotype clarki.</title>
        <authorList>
            <person name="Eastman K.E."/>
            <person name="Pendleton A.L."/>
            <person name="Shaikh M.A."/>
            <person name="Suttiyut T."/>
            <person name="Ogas R."/>
            <person name="Tomko P."/>
            <person name="Gavelis G."/>
            <person name="Widhalm J.R."/>
            <person name="Wisecaver J.H."/>
        </authorList>
    </citation>
    <scope>NUCLEOTIDE SEQUENCE</scope>
    <source>
        <strain evidence="1">ECLA1</strain>
    </source>
</reference>
<dbReference type="AlphaFoldDB" id="A0AAE0XUT3"/>
<gene>
    <name evidence="1" type="ORF">RRG08_017198</name>
</gene>
<protein>
    <submittedName>
        <fullName evidence="1">Uncharacterized protein</fullName>
    </submittedName>
</protein>
<keyword evidence="2" id="KW-1185">Reference proteome</keyword>